<reference evidence="3" key="1">
    <citation type="journal article" date="2015" name="BMC Genomics">
        <title>Genomic and transcriptomic analysis of the endophytic fungus Pestalotiopsis fici reveals its lifestyle and high potential for synthesis of natural products.</title>
        <authorList>
            <person name="Wang X."/>
            <person name="Zhang X."/>
            <person name="Liu L."/>
            <person name="Xiang M."/>
            <person name="Wang W."/>
            <person name="Sun X."/>
            <person name="Che Y."/>
            <person name="Guo L."/>
            <person name="Liu G."/>
            <person name="Guo L."/>
            <person name="Wang C."/>
            <person name="Yin W.B."/>
            <person name="Stadler M."/>
            <person name="Zhang X."/>
            <person name="Liu X."/>
        </authorList>
    </citation>
    <scope>NUCLEOTIDE SEQUENCE [LARGE SCALE GENOMIC DNA]</scope>
    <source>
        <strain evidence="3">W106-1 / CGMCC3.15140</strain>
    </source>
</reference>
<dbReference type="HOGENOM" id="CLU_1595123_0_0_1"/>
<organism evidence="2 3">
    <name type="scientific">Pestalotiopsis fici (strain W106-1 / CGMCC3.15140)</name>
    <dbReference type="NCBI Taxonomy" id="1229662"/>
    <lineage>
        <taxon>Eukaryota</taxon>
        <taxon>Fungi</taxon>
        <taxon>Dikarya</taxon>
        <taxon>Ascomycota</taxon>
        <taxon>Pezizomycotina</taxon>
        <taxon>Sordariomycetes</taxon>
        <taxon>Xylariomycetidae</taxon>
        <taxon>Amphisphaeriales</taxon>
        <taxon>Sporocadaceae</taxon>
        <taxon>Pestalotiopsis</taxon>
    </lineage>
</organism>
<dbReference type="GeneID" id="19276183"/>
<dbReference type="AlphaFoldDB" id="W3WWQ1"/>
<name>W3WWQ1_PESFW</name>
<keyword evidence="3" id="KW-1185">Reference proteome</keyword>
<protein>
    <submittedName>
        <fullName evidence="2">Uncharacterized protein</fullName>
    </submittedName>
</protein>
<accession>W3WWQ1</accession>
<dbReference type="EMBL" id="KI912116">
    <property type="protein sequence ID" value="ETS77296.1"/>
    <property type="molecule type" value="Genomic_DNA"/>
</dbReference>
<dbReference type="KEGG" id="pfy:PFICI_11170"/>
<feature type="region of interest" description="Disordered" evidence="1">
    <location>
        <begin position="88"/>
        <end position="108"/>
    </location>
</feature>
<dbReference type="RefSeq" id="XP_007837942.1">
    <property type="nucleotide sequence ID" value="XM_007839751.1"/>
</dbReference>
<sequence>MCRAIQIALAPVTATSSTESQPSSNAIITDDEVVVDTLPMTLLERAIQCAIRLRLDLLLSGKYYHWVFFKPGTNFDFKTMSTNSTPNNRSYVYTKKNKSRKRQRSSDDLRVGGPIKLCIFPALYEDDSAKHLTSDCGLLFWDSFDMRQHSSVDLQGSRLISPAVVLV</sequence>
<evidence type="ECO:0000313" key="3">
    <source>
        <dbReference type="Proteomes" id="UP000030651"/>
    </source>
</evidence>
<gene>
    <name evidence="2" type="ORF">PFICI_11170</name>
</gene>
<evidence type="ECO:0000256" key="1">
    <source>
        <dbReference type="SAM" id="MobiDB-lite"/>
    </source>
</evidence>
<proteinExistence type="predicted"/>
<dbReference type="Proteomes" id="UP000030651">
    <property type="component" value="Unassembled WGS sequence"/>
</dbReference>
<evidence type="ECO:0000313" key="2">
    <source>
        <dbReference type="EMBL" id="ETS77296.1"/>
    </source>
</evidence>
<dbReference type="OrthoDB" id="303107at2759"/>
<dbReference type="InParanoid" id="W3WWQ1"/>